<evidence type="ECO:0000313" key="2">
    <source>
        <dbReference type="EMBL" id="KAK5630092.1"/>
    </source>
</evidence>
<dbReference type="EMBL" id="JAWHQM010000013">
    <property type="protein sequence ID" value="KAK5630092.1"/>
    <property type="molecule type" value="Genomic_DNA"/>
</dbReference>
<dbReference type="Pfam" id="PF12223">
    <property type="entry name" value="DUF3602"/>
    <property type="match status" value="1"/>
</dbReference>
<feature type="region of interest" description="Disordered" evidence="1">
    <location>
        <begin position="85"/>
        <end position="112"/>
    </location>
</feature>
<feature type="compositionally biased region" description="Basic and acidic residues" evidence="1">
    <location>
        <begin position="53"/>
        <end position="64"/>
    </location>
</feature>
<dbReference type="AlphaFoldDB" id="A0AAN7Z535"/>
<keyword evidence="3" id="KW-1185">Reference proteome</keyword>
<gene>
    <name evidence="2" type="ORF">RRF57_005807</name>
</gene>
<reference evidence="2 3" key="1">
    <citation type="submission" date="2023-10" db="EMBL/GenBank/DDBJ databases">
        <title>Draft genome sequence of Xylaria bambusicola isolate GMP-LS, the root and basal stem rot pathogen of sugarcane in Indonesia.</title>
        <authorList>
            <person name="Selvaraj P."/>
            <person name="Muralishankar V."/>
            <person name="Muruganantham S."/>
            <person name="Sp S."/>
            <person name="Haryani S."/>
            <person name="Lau K.J.X."/>
            <person name="Naqvi N.I."/>
        </authorList>
    </citation>
    <scope>NUCLEOTIDE SEQUENCE [LARGE SCALE GENOMIC DNA]</scope>
    <source>
        <strain evidence="2">GMP-LS</strain>
    </source>
</reference>
<dbReference type="Proteomes" id="UP001305414">
    <property type="component" value="Unassembled WGS sequence"/>
</dbReference>
<dbReference type="PANTHER" id="PTHR34693:SF3">
    <property type="match status" value="1"/>
</dbReference>
<organism evidence="2 3">
    <name type="scientific">Xylaria bambusicola</name>
    <dbReference type="NCBI Taxonomy" id="326684"/>
    <lineage>
        <taxon>Eukaryota</taxon>
        <taxon>Fungi</taxon>
        <taxon>Dikarya</taxon>
        <taxon>Ascomycota</taxon>
        <taxon>Pezizomycotina</taxon>
        <taxon>Sordariomycetes</taxon>
        <taxon>Xylariomycetidae</taxon>
        <taxon>Xylariales</taxon>
        <taxon>Xylariaceae</taxon>
        <taxon>Xylaria</taxon>
    </lineage>
</organism>
<proteinExistence type="predicted"/>
<evidence type="ECO:0000256" key="1">
    <source>
        <dbReference type="SAM" id="MobiDB-lite"/>
    </source>
</evidence>
<evidence type="ECO:0000313" key="3">
    <source>
        <dbReference type="Proteomes" id="UP001305414"/>
    </source>
</evidence>
<comment type="caution">
    <text evidence="2">The sequence shown here is derived from an EMBL/GenBank/DDBJ whole genome shotgun (WGS) entry which is preliminary data.</text>
</comment>
<accession>A0AAN7Z535</accession>
<dbReference type="InterPro" id="IPR022024">
    <property type="entry name" value="DUF3602"/>
</dbReference>
<feature type="region of interest" description="Disordered" evidence="1">
    <location>
        <begin position="1"/>
        <end position="64"/>
    </location>
</feature>
<protein>
    <submittedName>
        <fullName evidence="2">Uncharacterized protein</fullName>
    </submittedName>
</protein>
<dbReference type="InterPro" id="IPR053203">
    <property type="entry name" value="Cisplatin_resist-associated"/>
</dbReference>
<dbReference type="PANTHER" id="PTHR34693">
    <property type="entry name" value="PROTEIN PAR32"/>
    <property type="match status" value="1"/>
</dbReference>
<name>A0AAN7Z535_9PEZI</name>
<sequence>MPGSEVSHGRGGAGNINPDDTQYVDGEIVRQGDVGTHGDGAYSTGRGGSANIADKDVTPVAPRADKDVVPAEAIRLSVDGDFHTGRGGAANIVHAPENDGSDAAAKHPPNQGLADKLKQKIFGLFKK</sequence>